<protein>
    <recommendedName>
        <fullName evidence="6">Coilin</fullName>
    </recommendedName>
</protein>
<dbReference type="GO" id="GO:0030620">
    <property type="term" value="F:U2 snRNA binding"/>
    <property type="evidence" value="ECO:0007669"/>
    <property type="project" value="TreeGrafter"/>
</dbReference>
<dbReference type="AlphaFoldDB" id="A0AAV8WN77"/>
<keyword evidence="5" id="KW-1185">Reference proteome</keyword>
<feature type="compositionally biased region" description="Basic residues" evidence="1">
    <location>
        <begin position="751"/>
        <end position="765"/>
    </location>
</feature>
<feature type="region of interest" description="Disordered" evidence="1">
    <location>
        <begin position="214"/>
        <end position="235"/>
    </location>
</feature>
<dbReference type="InterPro" id="IPR024822">
    <property type="entry name" value="Coilin"/>
</dbReference>
<feature type="domain" description="Coilin N-terminal" evidence="2">
    <location>
        <begin position="11"/>
        <end position="171"/>
    </location>
</feature>
<dbReference type="InterPro" id="IPR031722">
    <property type="entry name" value="Coilin_N"/>
</dbReference>
<feature type="region of interest" description="Disordered" evidence="1">
    <location>
        <begin position="91"/>
        <end position="122"/>
    </location>
</feature>
<gene>
    <name evidence="4" type="ORF">NQ314_019633</name>
</gene>
<evidence type="ECO:0008006" key="6">
    <source>
        <dbReference type="Google" id="ProtNLM"/>
    </source>
</evidence>
<dbReference type="Pfam" id="PF23086">
    <property type="entry name" value="Tudor_Coilin"/>
    <property type="match status" value="1"/>
</dbReference>
<evidence type="ECO:0000259" key="3">
    <source>
        <dbReference type="Pfam" id="PF23086"/>
    </source>
</evidence>
<dbReference type="PANTHER" id="PTHR15197">
    <property type="entry name" value="COILIN P80"/>
    <property type="match status" value="1"/>
</dbReference>
<feature type="domain" description="Coilin tudor" evidence="3">
    <location>
        <begin position="871"/>
        <end position="927"/>
    </location>
</feature>
<dbReference type="GO" id="GO:0015030">
    <property type="term" value="C:Cajal body"/>
    <property type="evidence" value="ECO:0007669"/>
    <property type="project" value="TreeGrafter"/>
</dbReference>
<feature type="region of interest" description="Disordered" evidence="1">
    <location>
        <begin position="557"/>
        <end position="577"/>
    </location>
</feature>
<proteinExistence type="predicted"/>
<dbReference type="EMBL" id="JANEYF010005509">
    <property type="protein sequence ID" value="KAJ8927889.1"/>
    <property type="molecule type" value="Genomic_DNA"/>
</dbReference>
<evidence type="ECO:0000313" key="5">
    <source>
        <dbReference type="Proteomes" id="UP001162156"/>
    </source>
</evidence>
<dbReference type="Pfam" id="PF15862">
    <property type="entry name" value="Coilin_N"/>
    <property type="match status" value="1"/>
</dbReference>
<dbReference type="PANTHER" id="PTHR15197:SF0">
    <property type="entry name" value="COILIN"/>
    <property type="match status" value="1"/>
</dbReference>
<feature type="region of interest" description="Disordered" evidence="1">
    <location>
        <begin position="750"/>
        <end position="773"/>
    </location>
</feature>
<evidence type="ECO:0000256" key="1">
    <source>
        <dbReference type="SAM" id="MobiDB-lite"/>
    </source>
</evidence>
<sequence length="963" mass="107030">MSTNRNFRITINLSSFFHDHRNRARIFINDDIATINDLQDRIKKIFYIDNFHLTSQNEFLPPSEDVRILRNDDIIWKRSVSPAVGYYEEGLRSPKNMRKKNGLSDPPNEEPKKKRKKKKIGADVISEENIGDVNMEGPKASLKHKKIKEAIGDENSSSKISTTLEAETKRSTKSNVMKINTLLPVLQSHISTYNKKISNQVNKVNAALTTSSTSTVVKEAEIESESDDDDKKEQYSCKGNLSSYKKSVALPTITDQYLQQKKVNIVKIEYVVGGPTKINGLEESCKTNKKELLNKMFKSINTDNQNPIITEDQGEIVREKNMTMSDGINSDLPATFFSPSEAINVKSSNEDVKVETAIVKIREPALDPDQESPSPHQNATYNVIKKTSKVLPTEDDPLVPAVLEESISTINGTLIDNLEKTFLLRDESLLKDNEIKDRSLNNTTVLRESNSNKTCSPHEEAPQNSKLKGFTANGSISLSTSTDNIYNEKAEETPGSTIANLFSPLPHALTAVVNRKYDLNDSTNFCTLPNINHTEKLLPATNTVNIMPAKESLENSTYDIKKKSTPEDESANHESKKLSVNVVPSQLNEAIITISEGVGRQSETSCVMNPFGEGSTNVSGIDNSGWINLSAVRPKLSQYNAADDSVIESLPSVSVRESNVSGMDNSDDSVIERLPSVSVRESNDFVRDDTKYSKNPLDDNVRDSISSAMDLSKAAASNFSCKVSTFSKRKQLSGVVISVESEDSDCSQFVTKRHRKRSRRRNKKKVNADSDSSINSSSLVITNAFIPKPKPINVKACPLIHIKFEEEECGGDLKVVDKIGDSRNTEEGDESYAETSCIENITIDSNVEESKLEAFHIQEAHILKSPSMSKMLPKVGDFIAFKILRITESYTPEISSYIIGKVLQFNSESQQVTCGILSGLDQCDEPKGKLSLDVEEGVAINKTEHHIRVLTWVDLIDPRLLFP</sequence>
<evidence type="ECO:0000259" key="2">
    <source>
        <dbReference type="Pfam" id="PF15862"/>
    </source>
</evidence>
<organism evidence="4 5">
    <name type="scientific">Rhamnusium bicolor</name>
    <dbReference type="NCBI Taxonomy" id="1586634"/>
    <lineage>
        <taxon>Eukaryota</taxon>
        <taxon>Metazoa</taxon>
        <taxon>Ecdysozoa</taxon>
        <taxon>Arthropoda</taxon>
        <taxon>Hexapoda</taxon>
        <taxon>Insecta</taxon>
        <taxon>Pterygota</taxon>
        <taxon>Neoptera</taxon>
        <taxon>Endopterygota</taxon>
        <taxon>Coleoptera</taxon>
        <taxon>Polyphaga</taxon>
        <taxon>Cucujiformia</taxon>
        <taxon>Chrysomeloidea</taxon>
        <taxon>Cerambycidae</taxon>
        <taxon>Lepturinae</taxon>
        <taxon>Rhagiini</taxon>
        <taxon>Rhamnusium</taxon>
    </lineage>
</organism>
<dbReference type="GO" id="GO:0000387">
    <property type="term" value="P:spliceosomal snRNP assembly"/>
    <property type="evidence" value="ECO:0007669"/>
    <property type="project" value="TreeGrafter"/>
</dbReference>
<name>A0AAV8WN77_9CUCU</name>
<evidence type="ECO:0000313" key="4">
    <source>
        <dbReference type="EMBL" id="KAJ8927889.1"/>
    </source>
</evidence>
<dbReference type="InterPro" id="IPR056398">
    <property type="entry name" value="Tudor_Coilin"/>
</dbReference>
<accession>A0AAV8WN77</accession>
<reference evidence="4" key="1">
    <citation type="journal article" date="2023" name="Insect Mol. Biol.">
        <title>Genome sequencing provides insights into the evolution of gene families encoding plant cell wall-degrading enzymes in longhorned beetles.</title>
        <authorList>
            <person name="Shin N.R."/>
            <person name="Okamura Y."/>
            <person name="Kirsch R."/>
            <person name="Pauchet Y."/>
        </authorList>
    </citation>
    <scope>NUCLEOTIDE SEQUENCE</scope>
    <source>
        <strain evidence="4">RBIC_L_NR</strain>
    </source>
</reference>
<feature type="region of interest" description="Disordered" evidence="1">
    <location>
        <begin position="448"/>
        <end position="471"/>
    </location>
</feature>
<comment type="caution">
    <text evidence="4">The sequence shown here is derived from an EMBL/GenBank/DDBJ whole genome shotgun (WGS) entry which is preliminary data.</text>
</comment>
<feature type="compositionally biased region" description="Basic and acidic residues" evidence="1">
    <location>
        <begin position="559"/>
        <end position="577"/>
    </location>
</feature>
<feature type="compositionally biased region" description="Polar residues" evidence="1">
    <location>
        <begin position="462"/>
        <end position="471"/>
    </location>
</feature>
<dbReference type="Proteomes" id="UP001162156">
    <property type="component" value="Unassembled WGS sequence"/>
</dbReference>
<dbReference type="GO" id="GO:0030619">
    <property type="term" value="F:U1 snRNA binding"/>
    <property type="evidence" value="ECO:0007669"/>
    <property type="project" value="TreeGrafter"/>
</dbReference>